<dbReference type="Pfam" id="PF25023">
    <property type="entry name" value="TEN_YD-shell"/>
    <property type="match status" value="1"/>
</dbReference>
<accession>A5TS35</accession>
<protein>
    <recommendedName>
        <fullName evidence="2">Teneurin-like YD-shell domain-containing protein</fullName>
    </recommendedName>
</protein>
<dbReference type="HOGENOM" id="CLU_972385_0_0_0"/>
<proteinExistence type="predicted"/>
<keyword evidence="1" id="KW-0677">Repeat</keyword>
<reference evidence="3" key="2">
    <citation type="submission" date="2007-05" db="EMBL/GenBank/DDBJ databases">
        <title>Genome sequence of Fusobacterium nucleatum subspecies polymorphum - a genetically tractable Fusobacterium.</title>
        <authorList>
            <person name="Karpathy S.E."/>
            <person name="Xiang Q."/>
            <person name="Gioia J."/>
            <person name="Jiang H."/>
            <person name="Liu Y."/>
            <person name="Petrosino J.F."/>
            <person name="Yerrapragada S."/>
            <person name="Fox G.E."/>
            <person name="Kinder Haake S."/>
            <person name="Weinstock G.M."/>
            <person name="Highlander S.K."/>
        </authorList>
    </citation>
    <scope>NUCLEOTIDE SEQUENCE [LARGE SCALE GENOMIC DNA]</scope>
    <source>
        <strain evidence="3">ATCC 10953</strain>
    </source>
</reference>
<dbReference type="Proteomes" id="UP000001921">
    <property type="component" value="Chromosome"/>
</dbReference>
<sequence>MTIYKYLKKYLGGLILMLLVFSYSYSVELPNQKYLLRTVKENFDDKYSAIMPETDWKKKELKGKVKSMTETTYKYEDNEIKKKKTIFNKNGYIIEELQYDKNRKEPYSYKKRYNDKGLLVESHEHTYTYEYDKNGNLVQIKRPKNSAYGGLERTTYNKAGKIIRTQTFTQNQYDKAGVKITDDSNYLKDKNGELYQSLTDYSYIYNKDGKLQEIRDNVFSSGTIKYSYEFEDGLYVETAELVTRKFVTYYDKAGNEVYYMWATWRTSQEEPRIQLYLVFKDTKRDKYGNLTYKVANRVEVADITKGKGNDVGIYEKKVIEYEYYE</sequence>
<dbReference type="AlphaFoldDB" id="A5TS35"/>
<evidence type="ECO:0000313" key="3">
    <source>
        <dbReference type="EMBL" id="EDK87710.1"/>
    </source>
</evidence>
<evidence type="ECO:0000259" key="2">
    <source>
        <dbReference type="Pfam" id="PF25023"/>
    </source>
</evidence>
<dbReference type="Gene3D" id="2.180.10.10">
    <property type="entry name" value="RHS repeat-associated core"/>
    <property type="match status" value="1"/>
</dbReference>
<gene>
    <name evidence="3" type="ORF">FNP_2320</name>
</gene>
<name>A5TS35_FUSNP</name>
<evidence type="ECO:0000256" key="1">
    <source>
        <dbReference type="ARBA" id="ARBA00022737"/>
    </source>
</evidence>
<dbReference type="eggNOG" id="COG3209">
    <property type="taxonomic scope" value="Bacteria"/>
</dbReference>
<feature type="domain" description="Teneurin-like YD-shell" evidence="2">
    <location>
        <begin position="63"/>
        <end position="216"/>
    </location>
</feature>
<dbReference type="EMBL" id="CM000440">
    <property type="protein sequence ID" value="EDK87710.1"/>
    <property type="molecule type" value="Genomic_DNA"/>
</dbReference>
<reference evidence="3" key="1">
    <citation type="submission" date="2006-07" db="EMBL/GenBank/DDBJ databases">
        <authorList>
            <person name="Qin X."/>
            <person name="Weinstock G.M."/>
        </authorList>
    </citation>
    <scope>NUCLEOTIDE SEQUENCE [LARGE SCALE GENOMIC DNA]</scope>
    <source>
        <strain evidence="3">ATCC 10953</strain>
    </source>
</reference>
<organism evidence="3">
    <name type="scientific">Fusobacterium polymorphum ATCC 10953</name>
    <dbReference type="NCBI Taxonomy" id="393480"/>
    <lineage>
        <taxon>Bacteria</taxon>
        <taxon>Fusobacteriati</taxon>
        <taxon>Fusobacteriota</taxon>
        <taxon>Fusobacteriia</taxon>
        <taxon>Fusobacteriales</taxon>
        <taxon>Fusobacteriaceae</taxon>
        <taxon>Fusobacterium</taxon>
    </lineage>
</organism>
<dbReference type="InterPro" id="IPR056823">
    <property type="entry name" value="TEN-like_YD-shell"/>
</dbReference>